<dbReference type="Pfam" id="PF20703">
    <property type="entry name" value="nSTAND1"/>
    <property type="match status" value="1"/>
</dbReference>
<dbReference type="GO" id="GO:0005524">
    <property type="term" value="F:ATP binding"/>
    <property type="evidence" value="ECO:0007669"/>
    <property type="project" value="UniProtKB-KW"/>
</dbReference>
<dbReference type="PROSITE" id="PS50005">
    <property type="entry name" value="TPR"/>
    <property type="match status" value="1"/>
</dbReference>
<keyword evidence="3" id="KW-0547">Nucleotide-binding</keyword>
<protein>
    <submittedName>
        <fullName evidence="3">ATP-binding protein</fullName>
    </submittedName>
</protein>
<proteinExistence type="predicted"/>
<dbReference type="EMBL" id="CP073754">
    <property type="protein sequence ID" value="QWF69709.1"/>
    <property type="molecule type" value="Genomic_DNA"/>
</dbReference>
<dbReference type="Gene3D" id="3.40.50.300">
    <property type="entry name" value="P-loop containing nucleotide triphosphate hydrolases"/>
    <property type="match status" value="1"/>
</dbReference>
<name>A0A975R8Z9_9GAMM</name>
<keyword evidence="1" id="KW-0802">TPR repeat</keyword>
<dbReference type="Proteomes" id="UP000676649">
    <property type="component" value="Chromosome"/>
</dbReference>
<dbReference type="SUPFAM" id="SSF48452">
    <property type="entry name" value="TPR-like"/>
    <property type="match status" value="1"/>
</dbReference>
<feature type="repeat" description="TPR" evidence="1">
    <location>
        <begin position="751"/>
        <end position="784"/>
    </location>
</feature>
<sequence length="857" mass="98152">MNEWEKERLELNSFLEQVEIQLLFEDDLRELIKAQKHDPVMWRSRRILEHIVYNLCESILNRNFSKKDNLETAISQLNSHIDNIIIIHMHHVRSLSNIGVHPRRDNNIKTVIDKYELDNIKSVFRSLRIILEWFIDIKGKNNSPKASFANELKNKNPYMGLYFFDEKDAGIFFGRNQFLEERLFPFFKTIMTSSTKLLALIGPSGSGKSSVARAGLIPLIKKFYPEYEIAVTVPTAKPLEALAFSLAKLVEVEDKLPAKKSHEFLELMQNDYESLRRIVSQMYEQNGKTLILVIDQFEEFLQCNDKEMEKRYLSNLCAAINNPIANFCLLITLRSDFLSETQINPDFNTYLSQNSIIVPVLDEQCLREAITEPAQLSGQILEEGVVQLLIDQSIGREGALPLLQHALSEIWQGITQGTSATETLNKIGGVGGALARCAQQIYEQLSSSEQKIARNAFVKLIQLGEGTPDTRRKLLVNDLVTKDDNRETIRIVLSKFATRDSRLLTFGASNDGKELIEITHDILINNWYELREWLESCREDKRLLDRIDIAAKSWSNTGRKSGSLWRPPDLDLMNTFVKNSSLGKLTELQDDFYVASKNVHSRSLWLNRLLLISLFILTLISVVFWKTASKQADIAENQATHAKENMNKARKVIHDFLLSVAESTLLNKPESESLRNSLVIQAKQAYDELAENAKDSVDFKREQIEVELKSAQLSDDIDNNKDTEKLYINLINNLESLSISNSDVSYIFRLAQTYTNLGNLYLDENDVINAKNVYEKAKSILDDLIDKSPGISDYQDAYALNLIAQAKLLIKTDKNINAKKLIENAIFLQKRLFFEHPDNINYQFNLAVSYYELENLT</sequence>
<evidence type="ECO:0000313" key="4">
    <source>
        <dbReference type="Proteomes" id="UP000676649"/>
    </source>
</evidence>
<dbReference type="AlphaFoldDB" id="A0A975R8Z9"/>
<dbReference type="InterPro" id="IPR049052">
    <property type="entry name" value="nSTAND1"/>
</dbReference>
<feature type="domain" description="Novel STAND NTPase 1" evidence="2">
    <location>
        <begin position="157"/>
        <end position="561"/>
    </location>
</feature>
<dbReference type="SUPFAM" id="SSF52540">
    <property type="entry name" value="P-loop containing nucleoside triphosphate hydrolases"/>
    <property type="match status" value="1"/>
</dbReference>
<dbReference type="KEGG" id="mpad:KEF85_10010"/>
<evidence type="ECO:0000313" key="3">
    <source>
        <dbReference type="EMBL" id="QWF69709.1"/>
    </source>
</evidence>
<dbReference type="InterPro" id="IPR027417">
    <property type="entry name" value="P-loop_NTPase"/>
</dbReference>
<dbReference type="Gene3D" id="1.25.40.10">
    <property type="entry name" value="Tetratricopeptide repeat domain"/>
    <property type="match status" value="1"/>
</dbReference>
<accession>A0A975R8Z9</accession>
<evidence type="ECO:0000256" key="1">
    <source>
        <dbReference type="PROSITE-ProRule" id="PRU00339"/>
    </source>
</evidence>
<organism evidence="3 4">
    <name type="scientific">Methylomonas paludis</name>
    <dbReference type="NCBI Taxonomy" id="1173101"/>
    <lineage>
        <taxon>Bacteria</taxon>
        <taxon>Pseudomonadati</taxon>
        <taxon>Pseudomonadota</taxon>
        <taxon>Gammaproteobacteria</taxon>
        <taxon>Methylococcales</taxon>
        <taxon>Methylococcaceae</taxon>
        <taxon>Methylomonas</taxon>
    </lineage>
</organism>
<gene>
    <name evidence="3" type="ORF">KEF85_10010</name>
</gene>
<reference evidence="3" key="1">
    <citation type="submission" date="2021-04" db="EMBL/GenBank/DDBJ databases">
        <title>Draft genome sequence data of methanotrophic Methylovulum sp. strain S1L and Methylomonas sp. strain S2AM isolated from boreal lake water columns.</title>
        <authorList>
            <person name="Rissanen A.J."/>
            <person name="Mangayil R."/>
            <person name="Svenning M.M."/>
            <person name="Khanongnuch R."/>
        </authorList>
    </citation>
    <scope>NUCLEOTIDE SEQUENCE</scope>
    <source>
        <strain evidence="3">S2AM</strain>
    </source>
</reference>
<dbReference type="InterPro" id="IPR011990">
    <property type="entry name" value="TPR-like_helical_dom_sf"/>
</dbReference>
<keyword evidence="3" id="KW-0067">ATP-binding</keyword>
<keyword evidence="4" id="KW-1185">Reference proteome</keyword>
<dbReference type="InterPro" id="IPR019734">
    <property type="entry name" value="TPR_rpt"/>
</dbReference>
<evidence type="ECO:0000259" key="2">
    <source>
        <dbReference type="Pfam" id="PF20703"/>
    </source>
</evidence>
<dbReference type="RefSeq" id="WP_215580088.1">
    <property type="nucleotide sequence ID" value="NZ_CP073754.1"/>
</dbReference>